<keyword evidence="1" id="KW-1133">Transmembrane helix</keyword>
<evidence type="ECO:0008006" key="3">
    <source>
        <dbReference type="Google" id="ProtNLM"/>
    </source>
</evidence>
<sequence>MSCYTFETRNYTNGMFNVDATYIIHLENNGRYQKIENQLSQFIPSNKVYILRNKGYDCKQNINIKNSTDDLVDAYLTILNDAKLKNYENILILEDDFIFDERVNNQNHKDNVNKFLKTHNADYIFILGCIPFIQIPYNSTTYKGFSGGTHSIIYSKSVMDKIIKDTNKITDWDYYIKTKYAWDNYIYYTPLCYQLFSNTDNSRNWGINNPLLYIISFLFKIIIKIVRLDKSIEPGYSIFYILSKLLFIVFIYLIYKFYKSYVE</sequence>
<feature type="transmembrane region" description="Helical" evidence="1">
    <location>
        <begin position="205"/>
        <end position="223"/>
    </location>
</feature>
<feature type="transmembrane region" description="Helical" evidence="1">
    <location>
        <begin position="235"/>
        <end position="255"/>
    </location>
</feature>
<proteinExistence type="predicted"/>
<organism evidence="2">
    <name type="scientific">viral metagenome</name>
    <dbReference type="NCBI Taxonomy" id="1070528"/>
    <lineage>
        <taxon>unclassified sequences</taxon>
        <taxon>metagenomes</taxon>
        <taxon>organismal metagenomes</taxon>
    </lineage>
</organism>
<accession>A0A6C0JMZ9</accession>
<evidence type="ECO:0000313" key="2">
    <source>
        <dbReference type="EMBL" id="QHU05837.1"/>
    </source>
</evidence>
<name>A0A6C0JMZ9_9ZZZZ</name>
<keyword evidence="1" id="KW-0812">Transmembrane</keyword>
<dbReference type="AlphaFoldDB" id="A0A6C0JMZ9"/>
<keyword evidence="1" id="KW-0472">Membrane</keyword>
<protein>
    <recommendedName>
        <fullName evidence="3">Glycosyltransferase</fullName>
    </recommendedName>
</protein>
<reference evidence="2" key="1">
    <citation type="journal article" date="2020" name="Nature">
        <title>Giant virus diversity and host interactions through global metagenomics.</title>
        <authorList>
            <person name="Schulz F."/>
            <person name="Roux S."/>
            <person name="Paez-Espino D."/>
            <person name="Jungbluth S."/>
            <person name="Walsh D.A."/>
            <person name="Denef V.J."/>
            <person name="McMahon K.D."/>
            <person name="Konstantinidis K.T."/>
            <person name="Eloe-Fadrosh E.A."/>
            <person name="Kyrpides N.C."/>
            <person name="Woyke T."/>
        </authorList>
    </citation>
    <scope>NUCLEOTIDE SEQUENCE</scope>
    <source>
        <strain evidence="2">GVMAG-M-3300027736-24</strain>
    </source>
</reference>
<evidence type="ECO:0000256" key="1">
    <source>
        <dbReference type="SAM" id="Phobius"/>
    </source>
</evidence>
<dbReference type="EMBL" id="MN740420">
    <property type="protein sequence ID" value="QHU05837.1"/>
    <property type="molecule type" value="Genomic_DNA"/>
</dbReference>